<reference evidence="8" key="1">
    <citation type="submission" date="2015-09" db="EMBL/GenBank/DDBJ databases">
        <authorList>
            <person name="Rodrigo-Torres Lidia"/>
            <person name="Arahal R.David."/>
        </authorList>
    </citation>
    <scope>NUCLEOTIDE SEQUENCE [LARGE SCALE GENOMIC DNA]</scope>
    <source>
        <strain evidence="8">CECT 7735</strain>
    </source>
</reference>
<dbReference type="GO" id="GO:0016765">
    <property type="term" value="F:transferase activity, transferring alkyl or aryl (other than methyl) groups"/>
    <property type="evidence" value="ECO:0007669"/>
    <property type="project" value="InterPro"/>
</dbReference>
<protein>
    <submittedName>
        <fullName evidence="7">Decaprenyl-phosphate phosphoribosyltransferase</fullName>
        <ecNumber evidence="7">2.4.2.45</ecNumber>
    </submittedName>
</protein>
<feature type="transmembrane region" description="Helical" evidence="6">
    <location>
        <begin position="428"/>
        <end position="451"/>
    </location>
</feature>
<dbReference type="SUPFAM" id="SSF56784">
    <property type="entry name" value="HAD-like"/>
    <property type="match status" value="1"/>
</dbReference>
<dbReference type="InterPro" id="IPR039653">
    <property type="entry name" value="Prenyltransferase"/>
</dbReference>
<dbReference type="PANTHER" id="PTHR11048:SF5">
    <property type="entry name" value="DECAPRENYL-PHOSPHATE PHOSPHORIBOSYLTRANSFERASE"/>
    <property type="match status" value="1"/>
</dbReference>
<evidence type="ECO:0000256" key="2">
    <source>
        <dbReference type="ARBA" id="ARBA00022475"/>
    </source>
</evidence>
<name>A0A0P1IFK0_9RHOB</name>
<comment type="subcellular location">
    <subcellularLocation>
        <location evidence="1">Membrane</location>
        <topology evidence="1">Multi-pass membrane protein</topology>
    </subcellularLocation>
</comment>
<evidence type="ECO:0000313" key="8">
    <source>
        <dbReference type="Proteomes" id="UP000051870"/>
    </source>
</evidence>
<feature type="transmembrane region" description="Helical" evidence="6">
    <location>
        <begin position="463"/>
        <end position="484"/>
    </location>
</feature>
<dbReference type="AlphaFoldDB" id="A0A0P1IFK0"/>
<accession>A0A0P1IFK0</accession>
<keyword evidence="5 6" id="KW-0472">Membrane</keyword>
<dbReference type="GO" id="GO:0016757">
    <property type="term" value="F:glycosyltransferase activity"/>
    <property type="evidence" value="ECO:0007669"/>
    <property type="project" value="UniProtKB-KW"/>
</dbReference>
<dbReference type="InterPro" id="IPR044878">
    <property type="entry name" value="UbiA_sf"/>
</dbReference>
<dbReference type="CDD" id="cd13963">
    <property type="entry name" value="PT_UbiA_2"/>
    <property type="match status" value="1"/>
</dbReference>
<feature type="transmembrane region" description="Helical" evidence="6">
    <location>
        <begin position="263"/>
        <end position="284"/>
    </location>
</feature>
<dbReference type="NCBIfam" id="NF006088">
    <property type="entry name" value="PRK08238.1"/>
    <property type="match status" value="1"/>
</dbReference>
<dbReference type="GO" id="GO:0009247">
    <property type="term" value="P:glycolipid biosynthetic process"/>
    <property type="evidence" value="ECO:0007669"/>
    <property type="project" value="TreeGrafter"/>
</dbReference>
<dbReference type="InterPro" id="IPR000537">
    <property type="entry name" value="UbiA_prenyltransferase"/>
</dbReference>
<dbReference type="STRING" id="1715693.PH7735_01254"/>
<dbReference type="EMBL" id="CYTW01000001">
    <property type="protein sequence ID" value="CUJ90475.1"/>
    <property type="molecule type" value="Genomic_DNA"/>
</dbReference>
<keyword evidence="7" id="KW-0808">Transferase</keyword>
<dbReference type="InterPro" id="IPR036412">
    <property type="entry name" value="HAD-like_sf"/>
</dbReference>
<evidence type="ECO:0000256" key="5">
    <source>
        <dbReference type="ARBA" id="ARBA00023136"/>
    </source>
</evidence>
<proteinExistence type="predicted"/>
<dbReference type="Proteomes" id="UP000051870">
    <property type="component" value="Unassembled WGS sequence"/>
</dbReference>
<evidence type="ECO:0000256" key="4">
    <source>
        <dbReference type="ARBA" id="ARBA00022989"/>
    </source>
</evidence>
<evidence type="ECO:0000256" key="3">
    <source>
        <dbReference type="ARBA" id="ARBA00022692"/>
    </source>
</evidence>
<evidence type="ECO:0000256" key="6">
    <source>
        <dbReference type="SAM" id="Phobius"/>
    </source>
</evidence>
<keyword evidence="8" id="KW-1185">Reference proteome</keyword>
<dbReference type="Gene3D" id="1.10.357.140">
    <property type="entry name" value="UbiA prenyltransferase"/>
    <property type="match status" value="1"/>
</dbReference>
<dbReference type="EC" id="2.4.2.45" evidence="7"/>
<feature type="transmembrane region" description="Helical" evidence="6">
    <location>
        <begin position="363"/>
        <end position="381"/>
    </location>
</feature>
<dbReference type="Gene3D" id="3.40.50.1000">
    <property type="entry name" value="HAD superfamily/HAD-like"/>
    <property type="match status" value="1"/>
</dbReference>
<dbReference type="InterPro" id="IPR023214">
    <property type="entry name" value="HAD_sf"/>
</dbReference>
<dbReference type="Pfam" id="PF01040">
    <property type="entry name" value="UbiA"/>
    <property type="match status" value="1"/>
</dbReference>
<sequence length="526" mass="58068">MRIGATAPRKELKPAQFDHIFDVLPCNLVRIDQQAQFKKPYRMTSGTNPTRIPVFVDLDETLVKTDLALEQLTRLVFRPDHYGGLISSGREGRSHLKRYLSDQVSIDATHLPYNAEVVSYLEAQKVLGRRIILATAADITVANAVAAHLGLFDDIIASTPGQNLKGTAKLAKIKELAQGPFEYLGDCAADIPIWQDAERVGYVNVPSAVRAQVSSGTTVALEVNNKPSWGSALLRAMRPHQWVKNALIFLPLFFSHSYSDGALVTQAMLTFVAFSLLASSVYLVNDLQDLKADRAHQTKRNRPFAAGTLSPKQGLMSAGFLMIVALSLSAVCLGAPITVLLLLYLAITFLYSGWLKHYSTIDVIVLTCLYTLRIFIGGVAIDILPSPWLLNFSLFFFLSLALMKRYVELNDVKEQGRDHSRGYLVTDLPAILAAGIANGSLAVLTLTLYLNSDYVKDTYTSPMLLWLVAPLILFWVQRAWIRALRGLIHSDPVVFALKDSVSRSTLLLTCAIVIGAKYLDIGAWFQ</sequence>
<keyword evidence="7" id="KW-0328">Glycosyltransferase</keyword>
<keyword evidence="4 6" id="KW-1133">Transmembrane helix</keyword>
<evidence type="ECO:0000256" key="1">
    <source>
        <dbReference type="ARBA" id="ARBA00004141"/>
    </source>
</evidence>
<evidence type="ECO:0000313" key="7">
    <source>
        <dbReference type="EMBL" id="CUJ90475.1"/>
    </source>
</evidence>
<feature type="transmembrane region" description="Helical" evidence="6">
    <location>
        <begin position="387"/>
        <end position="407"/>
    </location>
</feature>
<dbReference type="PANTHER" id="PTHR11048">
    <property type="entry name" value="PRENYLTRANSFERASES"/>
    <property type="match status" value="1"/>
</dbReference>
<keyword evidence="3 6" id="KW-0812">Transmembrane</keyword>
<feature type="transmembrane region" description="Helical" evidence="6">
    <location>
        <begin position="318"/>
        <end position="351"/>
    </location>
</feature>
<keyword evidence="2" id="KW-1003">Cell membrane</keyword>
<organism evidence="7 8">
    <name type="scientific">Shimia thalassica</name>
    <dbReference type="NCBI Taxonomy" id="1715693"/>
    <lineage>
        <taxon>Bacteria</taxon>
        <taxon>Pseudomonadati</taxon>
        <taxon>Pseudomonadota</taxon>
        <taxon>Alphaproteobacteria</taxon>
        <taxon>Rhodobacterales</taxon>
        <taxon>Roseobacteraceae</taxon>
    </lineage>
</organism>
<dbReference type="GO" id="GO:0005886">
    <property type="term" value="C:plasma membrane"/>
    <property type="evidence" value="ECO:0007669"/>
    <property type="project" value="TreeGrafter"/>
</dbReference>
<gene>
    <name evidence="7" type="ORF">PH7735_01254</name>
</gene>